<dbReference type="InterPro" id="IPR019808">
    <property type="entry name" value="Histidine_triad_CS"/>
</dbReference>
<dbReference type="EMBL" id="KQ001655">
    <property type="protein sequence ID" value="KJP88982.1"/>
    <property type="molecule type" value="Genomic_DNA"/>
</dbReference>
<dbReference type="OMA" id="GMFEIDK"/>
<comment type="cofactor">
    <cofactor evidence="7">
        <name>Mn(2+)</name>
        <dbReference type="ChEBI" id="CHEBI:29035"/>
    </cofactor>
</comment>
<name>A0A0D9QQA5_PLAFR</name>
<gene>
    <name evidence="9" type="ORF">AK88_01274</name>
</gene>
<dbReference type="PANTHER" id="PTHR46243:SF1">
    <property type="entry name" value="BIS(5'-ADENOSYL)-TRIPHOSPHATASE"/>
    <property type="match status" value="1"/>
</dbReference>
<feature type="active site" description="Tele-AMP-histidine intermediate" evidence="3">
    <location>
        <position position="115"/>
    </location>
</feature>
<evidence type="ECO:0000313" key="9">
    <source>
        <dbReference type="EMBL" id="KJP88982.1"/>
    </source>
</evidence>
<evidence type="ECO:0000256" key="4">
    <source>
        <dbReference type="PIRSR" id="PIRSR639383-2"/>
    </source>
</evidence>
<dbReference type="InterPro" id="IPR036265">
    <property type="entry name" value="HIT-like_sf"/>
</dbReference>
<keyword evidence="2 7" id="KW-0378">Hydrolase</keyword>
<dbReference type="Gene3D" id="3.30.428.10">
    <property type="entry name" value="HIT-like"/>
    <property type="match status" value="1"/>
</dbReference>
<sequence>MEKYKQILAKLKWHKNRTCEKYQFGMFEIDKREVFITTEHSYGFVNNKPLLPGHILLTTLKRREKYNDLEIEEIIDINLLSNFMCHVMGALHNTTNFSIAIQDGKDAGQTVDQVHIHIIPRKSSDYQNNDNIYKDMNSLNWGYGRDVVCAACNNVVKIPAKGPVEETFKLEEFNTALRSIDEMEVEANTIRSYIETNFASS</sequence>
<evidence type="ECO:0000256" key="7">
    <source>
        <dbReference type="RuleBase" id="RU366076"/>
    </source>
</evidence>
<comment type="catalytic activity">
    <reaction evidence="7">
        <text>P(1),P(3)-bis(5'-adenosyl) triphosphate + H2O = AMP + ADP + 2 H(+)</text>
        <dbReference type="Rhea" id="RHEA:13893"/>
        <dbReference type="ChEBI" id="CHEBI:15377"/>
        <dbReference type="ChEBI" id="CHEBI:15378"/>
        <dbReference type="ChEBI" id="CHEBI:58529"/>
        <dbReference type="ChEBI" id="CHEBI:456215"/>
        <dbReference type="ChEBI" id="CHEBI:456216"/>
        <dbReference type="EC" id="3.6.1.29"/>
    </reaction>
</comment>
<dbReference type="InterPro" id="IPR039383">
    <property type="entry name" value="FHIT"/>
</dbReference>
<dbReference type="Pfam" id="PF01230">
    <property type="entry name" value="HIT"/>
    <property type="match status" value="1"/>
</dbReference>
<feature type="binding site" evidence="4">
    <location>
        <begin position="108"/>
        <end position="111"/>
    </location>
    <ligand>
        <name>substrate</name>
    </ligand>
</feature>
<feature type="site" description="Important for induction of apoptosis" evidence="5">
    <location>
        <position position="133"/>
    </location>
</feature>
<dbReference type="PANTHER" id="PTHR46243">
    <property type="entry name" value="BIS(5'-ADENOSYL)-TRIPHOSPHATASE"/>
    <property type="match status" value="1"/>
</dbReference>
<feature type="binding site" evidence="4">
    <location>
        <position position="117"/>
    </location>
    <ligand>
        <name>substrate</name>
    </ligand>
</feature>
<dbReference type="RefSeq" id="XP_012334333.1">
    <property type="nucleotide sequence ID" value="XM_012478910.1"/>
</dbReference>
<dbReference type="FunFam" id="3.30.428.10:FF:000011">
    <property type="entry name" value="Fragile histidine triad"/>
    <property type="match status" value="1"/>
</dbReference>
<reference evidence="9 10" key="1">
    <citation type="submission" date="2014-03" db="EMBL/GenBank/DDBJ databases">
        <title>The Genome Sequence of Plasmodium fragile nilgiri.</title>
        <authorList>
            <consortium name="The Broad Institute Genomics Platform"/>
            <consortium name="The Broad Institute Genome Sequencing Center for Infectious Disease"/>
            <person name="Neafsey D."/>
            <person name="Duraisingh M."/>
            <person name="Young S.K."/>
            <person name="Zeng Q."/>
            <person name="Gargeya S."/>
            <person name="Abouelleil A."/>
            <person name="Alvarado L."/>
            <person name="Chapman S.B."/>
            <person name="Gainer-Dewar J."/>
            <person name="Goldberg J."/>
            <person name="Griggs A."/>
            <person name="Gujja S."/>
            <person name="Hansen M."/>
            <person name="Howarth C."/>
            <person name="Imamovic A."/>
            <person name="Larimer J."/>
            <person name="Pearson M."/>
            <person name="Poon T.W."/>
            <person name="Priest M."/>
            <person name="Roberts A."/>
            <person name="Saif S."/>
            <person name="Shea T."/>
            <person name="Sykes S."/>
            <person name="Wortman J."/>
            <person name="Nusbaum C."/>
            <person name="Birren B."/>
        </authorList>
    </citation>
    <scope>NUCLEOTIDE SEQUENCE [LARGE SCALE GENOMIC DNA]</scope>
    <source>
        <strain evidence="10">nilgiri</strain>
    </source>
</reference>
<dbReference type="PROSITE" id="PS00892">
    <property type="entry name" value="HIT_1"/>
    <property type="match status" value="1"/>
</dbReference>
<protein>
    <recommendedName>
        <fullName evidence="7">Bis(5'-adenosyl)-triphosphatase</fullName>
        <ecNumber evidence="7">3.6.1.29</ecNumber>
    </recommendedName>
</protein>
<feature type="binding site" evidence="4">
    <location>
        <position position="102"/>
    </location>
    <ligand>
        <name>substrate</name>
    </ligand>
</feature>
<dbReference type="OrthoDB" id="680339at2759"/>
<accession>A0A0D9QQA5</accession>
<dbReference type="VEuPathDB" id="PlasmoDB:AK88_01274"/>
<dbReference type="PROSITE" id="PS51084">
    <property type="entry name" value="HIT_2"/>
    <property type="match status" value="1"/>
</dbReference>
<dbReference type="EC" id="3.6.1.29" evidence="7"/>
<proteinExistence type="predicted"/>
<evidence type="ECO:0000256" key="2">
    <source>
        <dbReference type="ARBA" id="ARBA00022801"/>
    </source>
</evidence>
<organism evidence="9 10">
    <name type="scientific">Plasmodium fragile</name>
    <dbReference type="NCBI Taxonomy" id="5857"/>
    <lineage>
        <taxon>Eukaryota</taxon>
        <taxon>Sar</taxon>
        <taxon>Alveolata</taxon>
        <taxon>Apicomplexa</taxon>
        <taxon>Aconoidasida</taxon>
        <taxon>Haemosporida</taxon>
        <taxon>Plasmodiidae</taxon>
        <taxon>Plasmodium</taxon>
        <taxon>Plasmodium (Plasmodium)</taxon>
    </lineage>
</organism>
<feature type="binding site" evidence="4">
    <location>
        <position position="46"/>
    </location>
    <ligand>
        <name>substrate</name>
    </ligand>
</feature>
<dbReference type="GeneID" id="24266588"/>
<dbReference type="SUPFAM" id="SSF54197">
    <property type="entry name" value="HIT-like"/>
    <property type="match status" value="1"/>
</dbReference>
<dbReference type="AlphaFoldDB" id="A0A0D9QQA5"/>
<evidence type="ECO:0000256" key="1">
    <source>
        <dbReference type="ARBA" id="ARBA00022741"/>
    </source>
</evidence>
<evidence type="ECO:0000259" key="8">
    <source>
        <dbReference type="PROSITE" id="PS51084"/>
    </source>
</evidence>
<keyword evidence="1 7" id="KW-0547">Nucleotide-binding</keyword>
<comment type="caution">
    <text evidence="6">Lacks conserved residue(s) required for the propagation of feature annotation.</text>
</comment>
<dbReference type="Proteomes" id="UP000054561">
    <property type="component" value="Unassembled WGS sequence"/>
</dbReference>
<dbReference type="CDD" id="cd01275">
    <property type="entry name" value="FHIT"/>
    <property type="match status" value="1"/>
</dbReference>
<evidence type="ECO:0000256" key="6">
    <source>
        <dbReference type="PROSITE-ProRule" id="PRU00464"/>
    </source>
</evidence>
<keyword evidence="10" id="KW-1185">Reference proteome</keyword>
<evidence type="ECO:0000256" key="3">
    <source>
        <dbReference type="PIRSR" id="PIRSR639383-1"/>
    </source>
</evidence>
<dbReference type="InterPro" id="IPR051884">
    <property type="entry name" value="Bis(5'-adenosyl)-TPase_reg"/>
</dbReference>
<dbReference type="GO" id="GO:0047710">
    <property type="term" value="F:bis(5'-adenosyl)-triphosphatase activity"/>
    <property type="evidence" value="ECO:0007669"/>
    <property type="project" value="UniProtKB-UniRule"/>
</dbReference>
<dbReference type="GO" id="GO:0000166">
    <property type="term" value="F:nucleotide binding"/>
    <property type="evidence" value="ECO:0007669"/>
    <property type="project" value="UniProtKB-KW"/>
</dbReference>
<feature type="domain" description="HIT" evidence="8">
    <location>
        <begin position="20"/>
        <end position="128"/>
    </location>
</feature>
<evidence type="ECO:0000313" key="10">
    <source>
        <dbReference type="Proteomes" id="UP000054561"/>
    </source>
</evidence>
<evidence type="ECO:0000256" key="5">
    <source>
        <dbReference type="PIRSR" id="PIRSR639383-3"/>
    </source>
</evidence>
<dbReference type="InterPro" id="IPR011146">
    <property type="entry name" value="HIT-like"/>
</dbReference>